<sequence length="210" mass="23505">MVLSGVYVWHWETPCDGKFPMEVPPIDISNVRRGQDPAVVFPPQPSHEITGLFLVTPSHLIIEAIDVTIPFTLSSGQCAVVVCSREIHHRLVWSDRVFVKAETTSEVALSHQLRNSTLLVNDLVPVEFASSAIRNKCMCIQTVIIDETSPASTAGRSRAESTDQPKLLPTTRCFTGQLFQDVRVLPFELPTYKQRTLSLSDLLYCDHEKM</sequence>
<organism evidence="1 2">
    <name type="scientific">Seminavis robusta</name>
    <dbReference type="NCBI Taxonomy" id="568900"/>
    <lineage>
        <taxon>Eukaryota</taxon>
        <taxon>Sar</taxon>
        <taxon>Stramenopiles</taxon>
        <taxon>Ochrophyta</taxon>
        <taxon>Bacillariophyta</taxon>
        <taxon>Bacillariophyceae</taxon>
        <taxon>Bacillariophycidae</taxon>
        <taxon>Naviculales</taxon>
        <taxon>Naviculaceae</taxon>
        <taxon>Seminavis</taxon>
    </lineage>
</organism>
<dbReference type="Proteomes" id="UP001153069">
    <property type="component" value="Unassembled WGS sequence"/>
</dbReference>
<evidence type="ECO:0000313" key="2">
    <source>
        <dbReference type="Proteomes" id="UP001153069"/>
    </source>
</evidence>
<name>A0A9N8EBY5_9STRA</name>
<comment type="caution">
    <text evidence="1">The sequence shown here is derived from an EMBL/GenBank/DDBJ whole genome shotgun (WGS) entry which is preliminary data.</text>
</comment>
<gene>
    <name evidence="1" type="ORF">SEMRO_780_G201481.3</name>
</gene>
<dbReference type="EMBL" id="CAICTM010000779">
    <property type="protein sequence ID" value="CAB9516404.1"/>
    <property type="molecule type" value="Genomic_DNA"/>
</dbReference>
<protein>
    <submittedName>
        <fullName evidence="1">Uncharacterized protein</fullName>
    </submittedName>
</protein>
<proteinExistence type="predicted"/>
<evidence type="ECO:0000313" key="1">
    <source>
        <dbReference type="EMBL" id="CAB9516404.1"/>
    </source>
</evidence>
<keyword evidence="2" id="KW-1185">Reference proteome</keyword>
<accession>A0A9N8EBY5</accession>
<dbReference type="AlphaFoldDB" id="A0A9N8EBY5"/>
<reference evidence="1" key="1">
    <citation type="submission" date="2020-06" db="EMBL/GenBank/DDBJ databases">
        <authorList>
            <consortium name="Plant Systems Biology data submission"/>
        </authorList>
    </citation>
    <scope>NUCLEOTIDE SEQUENCE</scope>
    <source>
        <strain evidence="1">D6</strain>
    </source>
</reference>